<gene>
    <name evidence="2" type="ORF">CFX1CAM_1901</name>
</gene>
<dbReference type="RefSeq" id="WP_157891823.1">
    <property type="nucleotide sequence ID" value="NZ_LT859958.1"/>
</dbReference>
<accession>A0A1Y6K5W1</accession>
<evidence type="ECO:0000313" key="3">
    <source>
        <dbReference type="Proteomes" id="UP000195514"/>
    </source>
</evidence>
<dbReference type="Proteomes" id="UP000195514">
    <property type="component" value="Chromosome I"/>
</dbReference>
<dbReference type="SUPFAM" id="SSF53850">
    <property type="entry name" value="Periplasmic binding protein-like II"/>
    <property type="match status" value="1"/>
</dbReference>
<protein>
    <recommendedName>
        <fullName evidence="4">Extracellular solute-binding protein</fullName>
    </recommendedName>
</protein>
<evidence type="ECO:0000313" key="2">
    <source>
        <dbReference type="EMBL" id="SMX54966.1"/>
    </source>
</evidence>
<keyword evidence="1" id="KW-0732">Signal</keyword>
<dbReference type="OrthoDB" id="158100at2"/>
<dbReference type="Gene3D" id="3.40.190.10">
    <property type="entry name" value="Periplasmic binding protein-like II"/>
    <property type="match status" value="1"/>
</dbReference>
<dbReference type="InterPro" id="IPR006059">
    <property type="entry name" value="SBP"/>
</dbReference>
<dbReference type="KEGG" id="abat:CFX1CAM_1901"/>
<keyword evidence="3" id="KW-1185">Reference proteome</keyword>
<name>A0A1Y6K5W1_9CHLR</name>
<evidence type="ECO:0000256" key="1">
    <source>
        <dbReference type="SAM" id="SignalP"/>
    </source>
</evidence>
<feature type="chain" id="PRO_5013164915" description="Extracellular solute-binding protein" evidence="1">
    <location>
        <begin position="25"/>
        <end position="478"/>
    </location>
</feature>
<dbReference type="PANTHER" id="PTHR43649:SF12">
    <property type="entry name" value="DIACETYLCHITOBIOSE BINDING PROTEIN DASA"/>
    <property type="match status" value="1"/>
</dbReference>
<feature type="signal peptide" evidence="1">
    <location>
        <begin position="1"/>
        <end position="24"/>
    </location>
</feature>
<organism evidence="2 3">
    <name type="scientific">Candidatus Brevifilum fermentans</name>
    <dbReference type="NCBI Taxonomy" id="1986204"/>
    <lineage>
        <taxon>Bacteria</taxon>
        <taxon>Bacillati</taxon>
        <taxon>Chloroflexota</taxon>
        <taxon>Anaerolineae</taxon>
        <taxon>Anaerolineales</taxon>
        <taxon>Anaerolineaceae</taxon>
        <taxon>Candidatus Brevifilum</taxon>
    </lineage>
</organism>
<dbReference type="Pfam" id="PF13416">
    <property type="entry name" value="SBP_bac_8"/>
    <property type="match status" value="1"/>
</dbReference>
<dbReference type="PROSITE" id="PS51257">
    <property type="entry name" value="PROKAR_LIPOPROTEIN"/>
    <property type="match status" value="1"/>
</dbReference>
<reference evidence="3" key="1">
    <citation type="submission" date="2017-05" db="EMBL/GenBank/DDBJ databases">
        <authorList>
            <person name="Kirkegaard R."/>
            <person name="Mcilroy J S."/>
        </authorList>
    </citation>
    <scope>NUCLEOTIDE SEQUENCE [LARGE SCALE GENOMIC DNA]</scope>
</reference>
<dbReference type="EMBL" id="LT859958">
    <property type="protein sequence ID" value="SMX54966.1"/>
    <property type="molecule type" value="Genomic_DNA"/>
</dbReference>
<dbReference type="AlphaFoldDB" id="A0A1Y6K5W1"/>
<proteinExistence type="predicted"/>
<dbReference type="InterPro" id="IPR050490">
    <property type="entry name" value="Bact_solute-bd_prot1"/>
</dbReference>
<sequence length="478" mass="52705">MQRKFLFSGMRGMLILFVALLAIASCTPEVVPEVAEPTFTATQARTPTRTATATPPTATVTATQSVVTVGVGPKDLQGTLVRFAHPWVGQAADTLESIAEEFSRSNPWGIKVEVDPYSGETALMESIMQMEVGDDLPDVIAASVYLRSSLDGDGFLVDLGFYFNDPEWGFNLAEREDILTLFLEPFEIDGQIIAMPFVPQATVLFYNRTWAMDLGFSGAPGDLDAFTKQNCDATFANWQDDDKVGGTGGWAINLDPRVLAGWYYAFGGVLPEDEIPLFNNQAGKESFGYLWDIKSQGCIWFALEPDHQAYFAKRLALMYAGQLDQIATQTAWMNTAGNDDEWEVIGFPGPEGELILVEGPGLMITASTPEEELATWLFVKHLLEPEIQAQLVESLFTLPVRGSAMKFLADFAEEYPQWAQGAALMESARALPASKEWEIAQWLLQDAANRILQDESGNVTPYLEQLDEKIIEFVGASR</sequence>
<evidence type="ECO:0008006" key="4">
    <source>
        <dbReference type="Google" id="ProtNLM"/>
    </source>
</evidence>
<dbReference type="PANTHER" id="PTHR43649">
    <property type="entry name" value="ARABINOSE-BINDING PROTEIN-RELATED"/>
    <property type="match status" value="1"/>
</dbReference>